<evidence type="ECO:0008006" key="3">
    <source>
        <dbReference type="Google" id="ProtNLM"/>
    </source>
</evidence>
<dbReference type="InterPro" id="IPR029058">
    <property type="entry name" value="AB_hydrolase_fold"/>
</dbReference>
<dbReference type="InterPro" id="IPR003386">
    <property type="entry name" value="LACT/PDAT_acylTrfase"/>
</dbReference>
<dbReference type="GO" id="GO:0008374">
    <property type="term" value="F:O-acyltransferase activity"/>
    <property type="evidence" value="ECO:0007669"/>
    <property type="project" value="InterPro"/>
</dbReference>
<dbReference type="AlphaFoldDB" id="A0A7S1WYR7"/>
<sequence length="435" mass="47778">MGCLSYCVALRSATLLLLLAQAAATTPGEPVIIIPGDGGCQLEARLLGKPKVKHWWCYKDSSWFRLWLDVKQLLPGQVDCWADNMRQVYHPATVTTEAHYSNSPGVEVRVPGWGDTRSVEYLDPVIRGGGSVMFAALVEHLAAAGGVRNASIRAAPYDFRRIPDGEYIQQLRVLVENTAAMNAGAPVALVSHSMGCLVASRFLAAMTEEWKATHVARWAGVSCAFGGSESMVRLFASGNNLGVSAVKPSAIREEQRSSEANFWLLPSPHVFRDAVLVSTPDRNYTADDYEKFFADVGFPEGWEQYQRVRETTGRLWEELPGVPFVHFYGTEVDTPALHSWPRGEFKKQPRVTAYASGDGTLNIRSLSAVEAAWGGQGPPGRYEAKEYPGETHTGILQNKQFLADLLATLGWVSEPIQKHAGSGKPDSFLRRVRTV</sequence>
<dbReference type="GO" id="GO:0006629">
    <property type="term" value="P:lipid metabolic process"/>
    <property type="evidence" value="ECO:0007669"/>
    <property type="project" value="InterPro"/>
</dbReference>
<accession>A0A7S1WYR7</accession>
<dbReference type="Gene3D" id="3.40.50.1820">
    <property type="entry name" value="alpha/beta hydrolase"/>
    <property type="match status" value="1"/>
</dbReference>
<dbReference type="EMBL" id="HBGG01002682">
    <property type="protein sequence ID" value="CAD9199167.1"/>
    <property type="molecule type" value="Transcribed_RNA"/>
</dbReference>
<organism evidence="2">
    <name type="scientific">Tetraselmis chuii</name>
    <dbReference type="NCBI Taxonomy" id="63592"/>
    <lineage>
        <taxon>Eukaryota</taxon>
        <taxon>Viridiplantae</taxon>
        <taxon>Chlorophyta</taxon>
        <taxon>core chlorophytes</taxon>
        <taxon>Chlorodendrophyceae</taxon>
        <taxon>Chlorodendrales</taxon>
        <taxon>Chlorodendraceae</taxon>
        <taxon>Tetraselmis</taxon>
    </lineage>
</organism>
<protein>
    <recommendedName>
        <fullName evidence="3">Lecithin-cholesterol acyltransferase</fullName>
    </recommendedName>
</protein>
<evidence type="ECO:0000256" key="1">
    <source>
        <dbReference type="SAM" id="SignalP"/>
    </source>
</evidence>
<name>A0A7S1WYR7_9CHLO</name>
<gene>
    <name evidence="2" type="ORF">TCHU04912_LOCUS1400</name>
</gene>
<dbReference type="SUPFAM" id="SSF53474">
    <property type="entry name" value="alpha/beta-Hydrolases"/>
    <property type="match status" value="1"/>
</dbReference>
<dbReference type="PANTHER" id="PTHR11440">
    <property type="entry name" value="LECITHIN-CHOLESTEROL ACYLTRANSFERASE-RELATED"/>
    <property type="match status" value="1"/>
</dbReference>
<proteinExistence type="predicted"/>
<dbReference type="Pfam" id="PF02450">
    <property type="entry name" value="LCAT"/>
    <property type="match status" value="1"/>
</dbReference>
<evidence type="ECO:0000313" key="2">
    <source>
        <dbReference type="EMBL" id="CAD9199167.1"/>
    </source>
</evidence>
<feature type="signal peptide" evidence="1">
    <location>
        <begin position="1"/>
        <end position="24"/>
    </location>
</feature>
<reference evidence="2" key="1">
    <citation type="submission" date="2021-01" db="EMBL/GenBank/DDBJ databases">
        <authorList>
            <person name="Corre E."/>
            <person name="Pelletier E."/>
            <person name="Niang G."/>
            <person name="Scheremetjew M."/>
            <person name="Finn R."/>
            <person name="Kale V."/>
            <person name="Holt S."/>
            <person name="Cochrane G."/>
            <person name="Meng A."/>
            <person name="Brown T."/>
            <person name="Cohen L."/>
        </authorList>
    </citation>
    <scope>NUCLEOTIDE SEQUENCE</scope>
    <source>
        <strain evidence="2">PLY429</strain>
    </source>
</reference>
<feature type="chain" id="PRO_5030725642" description="Lecithin-cholesterol acyltransferase" evidence="1">
    <location>
        <begin position="25"/>
        <end position="435"/>
    </location>
</feature>
<keyword evidence="1" id="KW-0732">Signal</keyword>